<evidence type="ECO:0000313" key="13">
    <source>
        <dbReference type="Proteomes" id="UP000093903"/>
    </source>
</evidence>
<dbReference type="Proteomes" id="UP000093903">
    <property type="component" value="Unassembled WGS sequence"/>
</dbReference>
<name>A0A853MBC2_9CYAN</name>
<dbReference type="PROSITE" id="PS50011">
    <property type="entry name" value="PROTEIN_KINASE_DOM"/>
    <property type="match status" value="1"/>
</dbReference>
<proteinExistence type="predicted"/>
<evidence type="ECO:0000313" key="11">
    <source>
        <dbReference type="EMBL" id="OBU74767.1"/>
    </source>
</evidence>
<feature type="domain" description="Protein kinase" evidence="10">
    <location>
        <begin position="35"/>
        <end position="298"/>
    </location>
</feature>
<dbReference type="PANTHER" id="PTHR24363">
    <property type="entry name" value="SERINE/THREONINE PROTEIN KINASE"/>
    <property type="match status" value="1"/>
</dbReference>
<dbReference type="InterPro" id="IPR011009">
    <property type="entry name" value="Kinase-like_dom_sf"/>
</dbReference>
<dbReference type="InterPro" id="IPR008629">
    <property type="entry name" value="GUN4-like"/>
</dbReference>
<dbReference type="Gene3D" id="1.10.510.10">
    <property type="entry name" value="Transferase(Phosphotransferase) domain 1"/>
    <property type="match status" value="1"/>
</dbReference>
<dbReference type="EMBL" id="LYXA01000003">
    <property type="protein sequence ID" value="OBU74836.1"/>
    <property type="molecule type" value="Genomic_DNA"/>
</dbReference>
<dbReference type="CDD" id="cd16383">
    <property type="entry name" value="GUN4"/>
    <property type="match status" value="1"/>
</dbReference>
<dbReference type="CDD" id="cd14014">
    <property type="entry name" value="STKc_PknB_like"/>
    <property type="match status" value="1"/>
</dbReference>
<gene>
    <name evidence="11" type="ORF">A9P98_17490</name>
    <name evidence="12" type="ORF">A9P98_17905</name>
</gene>
<evidence type="ECO:0000256" key="6">
    <source>
        <dbReference type="ARBA" id="ARBA00022840"/>
    </source>
</evidence>
<dbReference type="RefSeq" id="WP_065180160.1">
    <property type="nucleotide sequence ID" value="NZ_LYXA01000003.1"/>
</dbReference>
<protein>
    <recommendedName>
        <fullName evidence="1">non-specific serine/threonine protein kinase</fullName>
        <ecNumber evidence="1">2.7.11.1</ecNumber>
    </recommendedName>
</protein>
<evidence type="ECO:0000256" key="5">
    <source>
        <dbReference type="ARBA" id="ARBA00022777"/>
    </source>
</evidence>
<keyword evidence="2" id="KW-0723">Serine/threonine-protein kinase</keyword>
<dbReference type="SUPFAM" id="SSF140869">
    <property type="entry name" value="GUN4-like"/>
    <property type="match status" value="1"/>
</dbReference>
<dbReference type="Pfam" id="PF05419">
    <property type="entry name" value="GUN4"/>
    <property type="match status" value="1"/>
</dbReference>
<dbReference type="PANTHER" id="PTHR24363:SF0">
    <property type="entry name" value="SERINE_THREONINE KINASE LIKE DOMAIN CONTAINING 1"/>
    <property type="match status" value="1"/>
</dbReference>
<evidence type="ECO:0000256" key="2">
    <source>
        <dbReference type="ARBA" id="ARBA00022527"/>
    </source>
</evidence>
<dbReference type="InterPro" id="IPR017441">
    <property type="entry name" value="Protein_kinase_ATP_BS"/>
</dbReference>
<evidence type="ECO:0000256" key="1">
    <source>
        <dbReference type="ARBA" id="ARBA00012513"/>
    </source>
</evidence>
<organism evidence="11 13">
    <name type="scientific">Cylindrospermopsis raciborskii CS-505</name>
    <dbReference type="NCBI Taxonomy" id="533240"/>
    <lineage>
        <taxon>Bacteria</taxon>
        <taxon>Bacillati</taxon>
        <taxon>Cyanobacteriota</taxon>
        <taxon>Cyanophyceae</taxon>
        <taxon>Nostocales</taxon>
        <taxon>Aphanizomenonaceae</taxon>
        <taxon>Cylindrospermopsis</taxon>
    </lineage>
</organism>
<keyword evidence="5" id="KW-0418">Kinase</keyword>
<evidence type="ECO:0000313" key="12">
    <source>
        <dbReference type="EMBL" id="OBU74836.1"/>
    </source>
</evidence>
<dbReference type="SMART" id="SM00220">
    <property type="entry name" value="S_TKc"/>
    <property type="match status" value="1"/>
</dbReference>
<evidence type="ECO:0000259" key="10">
    <source>
        <dbReference type="PROSITE" id="PS50011"/>
    </source>
</evidence>
<dbReference type="EC" id="2.7.11.1" evidence="1"/>
<evidence type="ECO:0000256" key="7">
    <source>
        <dbReference type="ARBA" id="ARBA00047899"/>
    </source>
</evidence>
<dbReference type="SUPFAM" id="SSF56112">
    <property type="entry name" value="Protein kinase-like (PK-like)"/>
    <property type="match status" value="1"/>
</dbReference>
<keyword evidence="6 9" id="KW-0067">ATP-binding</keyword>
<dbReference type="Gene3D" id="1.10.10.1770">
    <property type="entry name" value="Gun4-like"/>
    <property type="match status" value="1"/>
</dbReference>
<keyword evidence="4 9" id="KW-0547">Nucleotide-binding</keyword>
<dbReference type="InterPro" id="IPR000719">
    <property type="entry name" value="Prot_kinase_dom"/>
</dbReference>
<dbReference type="GO" id="GO:0005524">
    <property type="term" value="F:ATP binding"/>
    <property type="evidence" value="ECO:0007669"/>
    <property type="project" value="UniProtKB-UniRule"/>
</dbReference>
<dbReference type="GO" id="GO:0004674">
    <property type="term" value="F:protein serine/threonine kinase activity"/>
    <property type="evidence" value="ECO:0007669"/>
    <property type="project" value="UniProtKB-KW"/>
</dbReference>
<dbReference type="AlphaFoldDB" id="A0A853MBC2"/>
<dbReference type="Gene3D" id="1.25.40.620">
    <property type="match status" value="1"/>
</dbReference>
<accession>A0A853MBC2</accession>
<dbReference type="EMBL" id="LYXA01000003">
    <property type="protein sequence ID" value="OBU74767.1"/>
    <property type="molecule type" value="Genomic_DNA"/>
</dbReference>
<evidence type="ECO:0000256" key="3">
    <source>
        <dbReference type="ARBA" id="ARBA00022679"/>
    </source>
</evidence>
<evidence type="ECO:0000256" key="9">
    <source>
        <dbReference type="PROSITE-ProRule" id="PRU10141"/>
    </source>
</evidence>
<dbReference type="Pfam" id="PF00069">
    <property type="entry name" value="Pkinase"/>
    <property type="match status" value="1"/>
</dbReference>
<reference evidence="11 13" key="1">
    <citation type="submission" date="2016-05" db="EMBL/GenBank/DDBJ databases">
        <title>First complete genome of the cyanobacterium Cylindrospermopsis raciborskii CS505, containing a circular chromosome and a single extrachromosomal element.</title>
        <authorList>
            <person name="Fuentes J."/>
            <person name="Tamames J."/>
            <person name="Allen E."/>
            <person name="Plominski A."/>
            <person name="Vasquez M."/>
        </authorList>
    </citation>
    <scope>NUCLEOTIDE SEQUENCE [LARGE SCALE GENOMIC DNA]</scope>
    <source>
        <strain evidence="11 13">CS505</strain>
    </source>
</reference>
<comment type="catalytic activity">
    <reaction evidence="7">
        <text>L-threonyl-[protein] + ATP = O-phospho-L-threonyl-[protein] + ADP + H(+)</text>
        <dbReference type="Rhea" id="RHEA:46608"/>
        <dbReference type="Rhea" id="RHEA-COMP:11060"/>
        <dbReference type="Rhea" id="RHEA-COMP:11605"/>
        <dbReference type="ChEBI" id="CHEBI:15378"/>
        <dbReference type="ChEBI" id="CHEBI:30013"/>
        <dbReference type="ChEBI" id="CHEBI:30616"/>
        <dbReference type="ChEBI" id="CHEBI:61977"/>
        <dbReference type="ChEBI" id="CHEBI:456216"/>
        <dbReference type="EC" id="2.7.11.1"/>
    </reaction>
</comment>
<comment type="caution">
    <text evidence="11">The sequence shown here is derived from an EMBL/GenBank/DDBJ whole genome shotgun (WGS) entry which is preliminary data.</text>
</comment>
<feature type="binding site" evidence="9">
    <location>
        <position position="66"/>
    </location>
    <ligand>
        <name>ATP</name>
        <dbReference type="ChEBI" id="CHEBI:30616"/>
    </ligand>
</feature>
<comment type="catalytic activity">
    <reaction evidence="8">
        <text>L-seryl-[protein] + ATP = O-phospho-L-seryl-[protein] + ADP + H(+)</text>
        <dbReference type="Rhea" id="RHEA:17989"/>
        <dbReference type="Rhea" id="RHEA-COMP:9863"/>
        <dbReference type="Rhea" id="RHEA-COMP:11604"/>
        <dbReference type="ChEBI" id="CHEBI:15378"/>
        <dbReference type="ChEBI" id="CHEBI:29999"/>
        <dbReference type="ChEBI" id="CHEBI:30616"/>
        <dbReference type="ChEBI" id="CHEBI:83421"/>
        <dbReference type="ChEBI" id="CHEBI:456216"/>
        <dbReference type="EC" id="2.7.11.1"/>
    </reaction>
</comment>
<dbReference type="PROSITE" id="PS00107">
    <property type="entry name" value="PROTEIN_KINASE_ATP"/>
    <property type="match status" value="1"/>
</dbReference>
<dbReference type="InterPro" id="IPR037215">
    <property type="entry name" value="GUN4-like_sf"/>
</dbReference>
<evidence type="ECO:0000256" key="8">
    <source>
        <dbReference type="ARBA" id="ARBA00048679"/>
    </source>
</evidence>
<keyword evidence="3" id="KW-0808">Transferase</keyword>
<evidence type="ECO:0000256" key="4">
    <source>
        <dbReference type="ARBA" id="ARBA00022741"/>
    </source>
</evidence>
<sequence length="542" mass="61287">MNKILCVKPDCLHQNPNNCKFCQKCGNKLILRERFIPREILGEGGFGRTFLATDTGKPSQPLCVIKQFLPQAQGTDTIEKASRLFNQEAKQLEQLGQHPQIPELLDYFIRTEDNRQYLVQEYVEGDTLEIELQKNGVFSPARVTELLIELLSILQFVHKKQVIHRDIKPENIIRRAMDNKIFLVDFGAAKVVDPTAGEKEGTIIGSMEYCAPEQLRGKATFVSDVYSLGLTCLYLFTGSSPNKFYHTATERFLWRDKLGNRSVDEKLGKILDKMTAPIAERYQSANDVIGDLRSRPAINITNNVTPTPPIKNSPKSCKPFFTAYKSGGLSLPKPRTMVVVAVVSLSIVFLNMVEKFGASKSDLPLLPESPESSVIPESNVPRIYLRLQELLAAGNWKEADKETEQLILTVVNRQREGSINPKVIEQIPCSDLNTLNQLWLQYSDGKFGFSPQKEIYLGLGGTEDYNQDIFSSFGEKIGWKRGETWLKYDELPSVQGNLSNAAMGEMPALIFYSWWWNTIGTESQVNPWRLGLFFSRSRICQL</sequence>